<dbReference type="EMBL" id="BIMX01000006">
    <property type="protein sequence ID" value="GCE98669.1"/>
    <property type="molecule type" value="Genomic_DNA"/>
</dbReference>
<dbReference type="AlphaFoldDB" id="A0A4C2E7E0"/>
<name>A0A4C2E7E0_9SACH</name>
<gene>
    <name evidence="2" type="primary">ATG23</name>
    <name evidence="2" type="ORF">ZYGM_002230</name>
</gene>
<accession>A0A4C2E7E0</accession>
<comment type="caution">
    <text evidence="2">The sequence shown here is derived from an EMBL/GenBank/DDBJ whole genome shotgun (WGS) entry which is preliminary data.</text>
</comment>
<dbReference type="Proteomes" id="UP000301737">
    <property type="component" value="Unassembled WGS sequence"/>
</dbReference>
<keyword evidence="3" id="KW-1185">Reference proteome</keyword>
<feature type="region of interest" description="Disordered" evidence="1">
    <location>
        <begin position="374"/>
        <end position="419"/>
    </location>
</feature>
<sequence>MALEDVLRQHAEILDFLKSLVMVHRRALTDENLSVQLEGIRRDIYICLNDLCKLNQMLIACDGEIKETIGMLKSSKEKFGKLADKETQLQDEKKKWSVEIPMVTESKVQIPINSGYRPLLNQYIELVGANNTSLAEKTTTERDEQSEIGDKHQLLQSVGLLQACKEASDRDIKQLESLLKNFKKDQAFVMKELRYHQTRIRRETGAIDESITRVNQSRKRLLSKVGLAIPETSEFSTLGYRLLNFQLNDENKKKEQEQQDIANHAAEFIDMKIYSLQDQLTHKKEDSSNLVTQRNLWGECVQIVKELEDRLSATLTSEDNLPTGQVKDWLRQAISDLETSIAATNSNILITLITDEKEVIEKALMEISSEPVRPLNIPKKDRNQKSPSHGHSSPPFLVASKSPPKIGITDKTVKPMTDANDIELENMDFTKKKFKKRE</sequence>
<protein>
    <submittedName>
        <fullName evidence="2">Autophagy-protein</fullName>
    </submittedName>
</protein>
<evidence type="ECO:0000256" key="1">
    <source>
        <dbReference type="SAM" id="MobiDB-lite"/>
    </source>
</evidence>
<proteinExistence type="predicted"/>
<dbReference type="OrthoDB" id="4066450at2759"/>
<organism evidence="2 3">
    <name type="scientific">Zygosaccharomyces mellis</name>
    <dbReference type="NCBI Taxonomy" id="42258"/>
    <lineage>
        <taxon>Eukaryota</taxon>
        <taxon>Fungi</taxon>
        <taxon>Dikarya</taxon>
        <taxon>Ascomycota</taxon>
        <taxon>Saccharomycotina</taxon>
        <taxon>Saccharomycetes</taxon>
        <taxon>Saccharomycetales</taxon>
        <taxon>Saccharomycetaceae</taxon>
        <taxon>Zygosaccharomyces</taxon>
    </lineage>
</organism>
<evidence type="ECO:0000313" key="2">
    <source>
        <dbReference type="EMBL" id="GCE98669.1"/>
    </source>
</evidence>
<reference evidence="2 3" key="1">
    <citation type="submission" date="2019-01" db="EMBL/GenBank/DDBJ databases">
        <title>Draft Genome Sequencing of Zygosaccharomyces mellis Ca-7.</title>
        <authorList>
            <person name="Shiwa Y."/>
            <person name="Kanesaki Y."/>
            <person name="Ishige T."/>
            <person name="Mura K."/>
            <person name="Hori T."/>
            <person name="Tamura T."/>
        </authorList>
    </citation>
    <scope>NUCLEOTIDE SEQUENCE [LARGE SCALE GENOMIC DNA]</scope>
    <source>
        <strain evidence="2 3">Ca-7</strain>
    </source>
</reference>
<evidence type="ECO:0000313" key="3">
    <source>
        <dbReference type="Proteomes" id="UP000301737"/>
    </source>
</evidence>